<evidence type="ECO:0000256" key="2">
    <source>
        <dbReference type="ARBA" id="ARBA00023002"/>
    </source>
</evidence>
<dbReference type="PANTHER" id="PTHR11091:SF0">
    <property type="entry name" value="MALATE DEHYDROGENASE"/>
    <property type="match status" value="1"/>
</dbReference>
<evidence type="ECO:0000256" key="1">
    <source>
        <dbReference type="ARBA" id="ARBA00006056"/>
    </source>
</evidence>
<dbReference type="Pfam" id="PF02615">
    <property type="entry name" value="Ldh_2"/>
    <property type="match status" value="1"/>
</dbReference>
<dbReference type="InterPro" id="IPR003767">
    <property type="entry name" value="Malate/L-lactate_DH-like"/>
</dbReference>
<reference evidence="3 4" key="1">
    <citation type="submission" date="2015-10" db="EMBL/GenBank/DDBJ databases">
        <title>Metagenome-Assembled Genomes uncover a global brackish microbiome.</title>
        <authorList>
            <person name="Hugerth L.W."/>
            <person name="Larsson J."/>
            <person name="Alneberg J."/>
            <person name="Lindh M.V."/>
            <person name="Legrand C."/>
            <person name="Pinhassi J."/>
            <person name="Andersson A.F."/>
        </authorList>
    </citation>
    <scope>NUCLEOTIDE SEQUENCE [LARGE SCALE GENOMIC DNA]</scope>
    <source>
        <strain evidence="3">BACL2 MAG-121001-bin67</strain>
    </source>
</reference>
<dbReference type="Gene3D" id="3.30.1370.60">
    <property type="entry name" value="Hypothetical oxidoreductase yiak, domain 2"/>
    <property type="match status" value="1"/>
</dbReference>
<protein>
    <recommendedName>
        <fullName evidence="5">Dehydrogenase</fullName>
    </recommendedName>
</protein>
<comment type="caution">
    <text evidence="3">The sequence shown here is derived from an EMBL/GenBank/DDBJ whole genome shotgun (WGS) entry which is preliminary data.</text>
</comment>
<keyword evidence="2" id="KW-0560">Oxidoreductase</keyword>
<dbReference type="InterPro" id="IPR043143">
    <property type="entry name" value="Mal/L-sulf/L-lact_DH-like_NADP"/>
</dbReference>
<evidence type="ECO:0000313" key="3">
    <source>
        <dbReference type="EMBL" id="KRO33284.1"/>
    </source>
</evidence>
<dbReference type="AlphaFoldDB" id="A0A0R2P5M2"/>
<accession>A0A0R2P5M2</accession>
<sequence length="343" mass="36717">MWLILMQSVHIKREEILAKASKVLTLVGAPDELALSVAESLVKAQERGHTSHGIMRLTEYVEFVKTGQVVPSALPLMSSERGAVINVDGQWGWGQVACKFAVDLVVERALKFGIASVAINSCNHIGRLGEYVEMVSERSLVALMFCNSGPNVAAFGGKTRLFGTNPFAAAIPSSDGDIVIDFATAGTAEGKLRVAHSNGDQVPIGLVITKDGEPTSDPGAFYEGGALLPFGGHKGYCLSLLIDLLGGALSGIHPAMNSSYNLGNGTVLIAMDPDFFTGREKFNQDISEAKKLIKESPAIDLDSPILLPGDVEENTKRKNQELVEIPAKNWELIMELEKSLALT</sequence>
<name>A0A0R2P5M2_9ACTN</name>
<dbReference type="InterPro" id="IPR036111">
    <property type="entry name" value="Mal/L-sulfo/L-lacto_DH-like_sf"/>
</dbReference>
<evidence type="ECO:0008006" key="5">
    <source>
        <dbReference type="Google" id="ProtNLM"/>
    </source>
</evidence>
<proteinExistence type="inferred from homology"/>
<dbReference type="InterPro" id="IPR043144">
    <property type="entry name" value="Mal/L-sulf/L-lact_DH-like_ah"/>
</dbReference>
<comment type="similarity">
    <text evidence="1">Belongs to the LDH2/MDH2 oxidoreductase family.</text>
</comment>
<dbReference type="GO" id="GO:0016491">
    <property type="term" value="F:oxidoreductase activity"/>
    <property type="evidence" value="ECO:0007669"/>
    <property type="project" value="UniProtKB-KW"/>
</dbReference>
<dbReference type="Proteomes" id="UP000053349">
    <property type="component" value="Unassembled WGS sequence"/>
</dbReference>
<evidence type="ECO:0000313" key="4">
    <source>
        <dbReference type="Proteomes" id="UP000053349"/>
    </source>
</evidence>
<dbReference type="Gene3D" id="1.10.1530.10">
    <property type="match status" value="1"/>
</dbReference>
<organism evidence="3 4">
    <name type="scientific">Actinobacteria bacterium BACL2 MAG-121001-bin67</name>
    <dbReference type="NCBI Taxonomy" id="1655572"/>
    <lineage>
        <taxon>Bacteria</taxon>
        <taxon>Bacillati</taxon>
        <taxon>Actinomycetota</taxon>
        <taxon>Actinomycetes</taxon>
        <taxon>Actinomycetes incertae sedis</taxon>
        <taxon>ac1 cluster</taxon>
    </lineage>
</organism>
<dbReference type="EMBL" id="LIAW01000005">
    <property type="protein sequence ID" value="KRO33284.1"/>
    <property type="molecule type" value="Genomic_DNA"/>
</dbReference>
<gene>
    <name evidence="3" type="ORF">ABR64_04195</name>
</gene>
<dbReference type="SUPFAM" id="SSF89733">
    <property type="entry name" value="L-sulfolactate dehydrogenase-like"/>
    <property type="match status" value="1"/>
</dbReference>
<dbReference type="PANTHER" id="PTHR11091">
    <property type="entry name" value="OXIDOREDUCTASE-RELATED"/>
    <property type="match status" value="1"/>
</dbReference>